<reference evidence="3" key="1">
    <citation type="submission" date="2019-11" db="EMBL/GenBank/DDBJ databases">
        <title>Convergent organelle genome evolution in Selaginellaceae with mitochondrial-like plastid genomes and a highly diverged mitochondrial genome.</title>
        <authorList>
            <person name="Kang J.-S."/>
            <person name="Wang Y.-R."/>
            <person name="Xiang Q.-P."/>
            <person name="Zhang X.-C."/>
        </authorList>
    </citation>
    <scope>NUCLEOTIDE SEQUENCE</scope>
    <source>
        <strain evidence="3">Contig 1</strain>
    </source>
</reference>
<accession>A0A7U3TX11</accession>
<keyword evidence="2" id="KW-0520">NAD</keyword>
<protein>
    <recommendedName>
        <fullName evidence="2">NADH-ubiquinone oxidoreductase chain 6</fullName>
        <ecNumber evidence="2">7.1.1.2</ecNumber>
    </recommendedName>
</protein>
<dbReference type="GO" id="GO:0031966">
    <property type="term" value="C:mitochondrial membrane"/>
    <property type="evidence" value="ECO:0007669"/>
    <property type="project" value="UniProtKB-SubCell"/>
</dbReference>
<feature type="transmembrane region" description="Helical" evidence="2">
    <location>
        <begin position="154"/>
        <end position="175"/>
    </location>
</feature>
<keyword evidence="2" id="KW-1278">Translocase</keyword>
<evidence type="ECO:0000313" key="3">
    <source>
        <dbReference type="EMBL" id="QQO99818.1"/>
    </source>
</evidence>
<keyword evidence="2" id="KW-1133">Transmembrane helix</keyword>
<dbReference type="PANTHER" id="PTHR33269">
    <property type="entry name" value="NADH-UBIQUINONE OXIDOREDUCTASE CHAIN 6"/>
    <property type="match status" value="1"/>
</dbReference>
<feature type="transmembrane region" description="Helical" evidence="2">
    <location>
        <begin position="97"/>
        <end position="116"/>
    </location>
</feature>
<dbReference type="AlphaFoldDB" id="A0A7U3TX11"/>
<dbReference type="Pfam" id="PF00499">
    <property type="entry name" value="Oxidored_q3"/>
    <property type="match status" value="1"/>
</dbReference>
<dbReference type="EMBL" id="MN702914">
    <property type="protein sequence ID" value="QQO99818.1"/>
    <property type="molecule type" value="Genomic_DNA"/>
</dbReference>
<dbReference type="InterPro" id="IPR042106">
    <property type="entry name" value="Nuo/plastoQ_OxRdtase_6_NuoJ"/>
</dbReference>
<dbReference type="GO" id="GO:0008137">
    <property type="term" value="F:NADH dehydrogenase (ubiquinone) activity"/>
    <property type="evidence" value="ECO:0007669"/>
    <property type="project" value="UniProtKB-UniRule"/>
</dbReference>
<keyword evidence="2" id="KW-0830">Ubiquinone</keyword>
<organism evidence="3">
    <name type="scientific">Selaginella nipponica</name>
    <dbReference type="NCBI Taxonomy" id="872861"/>
    <lineage>
        <taxon>Eukaryota</taxon>
        <taxon>Viridiplantae</taxon>
        <taxon>Streptophyta</taxon>
        <taxon>Embryophyta</taxon>
        <taxon>Tracheophyta</taxon>
        <taxon>Lycopodiopsida</taxon>
        <taxon>Selaginellales</taxon>
        <taxon>Selaginellaceae</taxon>
        <taxon>Selaginella</taxon>
    </lineage>
</organism>
<dbReference type="Gene3D" id="1.20.120.1200">
    <property type="entry name" value="NADH-ubiquinone/plastoquinone oxidoreductase chain 6, subunit NuoJ"/>
    <property type="match status" value="1"/>
</dbReference>
<dbReference type="PANTHER" id="PTHR33269:SF17">
    <property type="entry name" value="NADH-UBIQUINONE OXIDOREDUCTASE CHAIN 6"/>
    <property type="match status" value="1"/>
</dbReference>
<feature type="transmembrane region" description="Helical" evidence="2">
    <location>
        <begin position="55"/>
        <end position="76"/>
    </location>
</feature>
<dbReference type="InterPro" id="IPR001457">
    <property type="entry name" value="NADH_UbQ/plastoQ_OxRdtase_su6"/>
</dbReference>
<keyword evidence="2" id="KW-0249">Electron transport</keyword>
<feature type="transmembrane region" description="Helical" evidence="2">
    <location>
        <begin position="30"/>
        <end position="49"/>
    </location>
</feature>
<name>A0A7U3TX11_9TRAC</name>
<keyword evidence="2" id="KW-0679">Respiratory chain</keyword>
<gene>
    <name evidence="3" type="primary">nad6</name>
</gene>
<keyword evidence="2" id="KW-0812">Transmembrane</keyword>
<evidence type="ECO:0000256" key="1">
    <source>
        <dbReference type="ARBA" id="ARBA00005698"/>
    </source>
</evidence>
<comment type="function">
    <text evidence="2">Core subunit of the mitochondrial membrane respiratory chain NADH dehydrogenase (Complex I) which catalyzes electron transfer from NADH through the respiratory chain, using ubiquinone as an electron acceptor. Essential for the catalytic activity and assembly of complex I.</text>
</comment>
<keyword evidence="2 3" id="KW-0496">Mitochondrion</keyword>
<sequence>MKNSTILFGVLSSIALVSGGLVVRSGALNPVHSVFLLLLVFVLCSGLLVWLDLDFFAMIFLVVYAGAIVVFFLFVVMMCTVRREGREYDAAPRNTEYLVGLLFLSHIWLVLVEHTTPPKPTPSAAFPIGAHCGQVTSATNLDTLGNLLYTHVPLLFIGSGLILLVALLGAIVLTVTTERGT</sequence>
<keyword evidence="2" id="KW-0813">Transport</keyword>
<geneLocation type="mitochondrion" evidence="3"/>
<comment type="similarity">
    <text evidence="1 2">Belongs to the complex I subunit 6 family.</text>
</comment>
<evidence type="ECO:0000256" key="2">
    <source>
        <dbReference type="RuleBase" id="RU004430"/>
    </source>
</evidence>
<feature type="transmembrane region" description="Helical" evidence="2">
    <location>
        <begin position="6"/>
        <end position="23"/>
    </location>
</feature>
<dbReference type="EC" id="7.1.1.2" evidence="2"/>
<keyword evidence="2" id="KW-0472">Membrane</keyword>
<proteinExistence type="inferred from homology"/>
<comment type="subcellular location">
    <subcellularLocation>
        <location evidence="2">Mitochondrion membrane</location>
        <topology evidence="2">Multi-pass membrane protein</topology>
    </subcellularLocation>
</comment>
<comment type="catalytic activity">
    <reaction evidence="2">
        <text>a ubiquinone + NADH + 5 H(+)(in) = a ubiquinol + NAD(+) + 4 H(+)(out)</text>
        <dbReference type="Rhea" id="RHEA:29091"/>
        <dbReference type="Rhea" id="RHEA-COMP:9565"/>
        <dbReference type="Rhea" id="RHEA-COMP:9566"/>
        <dbReference type="ChEBI" id="CHEBI:15378"/>
        <dbReference type="ChEBI" id="CHEBI:16389"/>
        <dbReference type="ChEBI" id="CHEBI:17976"/>
        <dbReference type="ChEBI" id="CHEBI:57540"/>
        <dbReference type="ChEBI" id="CHEBI:57945"/>
        <dbReference type="EC" id="7.1.1.2"/>
    </reaction>
</comment>